<dbReference type="Gene3D" id="1.20.120.450">
    <property type="entry name" value="dinb family like domain"/>
    <property type="match status" value="1"/>
</dbReference>
<evidence type="ECO:0000313" key="2">
    <source>
        <dbReference type="EMBL" id="MBO0936323.1"/>
    </source>
</evidence>
<protein>
    <submittedName>
        <fullName evidence="2">DinB family protein</fullName>
    </submittedName>
</protein>
<accession>A0A939K450</accession>
<evidence type="ECO:0000313" key="3">
    <source>
        <dbReference type="Proteomes" id="UP000664034"/>
    </source>
</evidence>
<evidence type="ECO:0000259" key="1">
    <source>
        <dbReference type="Pfam" id="PF12867"/>
    </source>
</evidence>
<name>A0A939K450_9BACT</name>
<proteinExistence type="predicted"/>
<dbReference type="AlphaFoldDB" id="A0A939K450"/>
<sequence>MNAIDQLLHDVALARTRYIDAVAKLTEEQAHWKPAAEVWSAVDNTEHLYWAEHGGIWGMWRAFHAKQAGTPVWTGELVHRGLPIEEIVARTWQPKEVVPAIAAPRMGGPSAFWLSALASLQQPLTDLGHALVHEDWETLIHPHPISGPLDVRQRFEFLRFHINRHYDQVMVLGLPSHL</sequence>
<comment type="caution">
    <text evidence="2">The sequence shown here is derived from an EMBL/GenBank/DDBJ whole genome shotgun (WGS) entry which is preliminary data.</text>
</comment>
<keyword evidence="3" id="KW-1185">Reference proteome</keyword>
<organism evidence="2 3">
    <name type="scientific">Fibrella rubiginis</name>
    <dbReference type="NCBI Taxonomy" id="2817060"/>
    <lineage>
        <taxon>Bacteria</taxon>
        <taxon>Pseudomonadati</taxon>
        <taxon>Bacteroidota</taxon>
        <taxon>Cytophagia</taxon>
        <taxon>Cytophagales</taxon>
        <taxon>Spirosomataceae</taxon>
        <taxon>Fibrella</taxon>
    </lineage>
</organism>
<dbReference type="EMBL" id="JAFMYV010000003">
    <property type="protein sequence ID" value="MBO0936323.1"/>
    <property type="molecule type" value="Genomic_DNA"/>
</dbReference>
<dbReference type="RefSeq" id="WP_207363890.1">
    <property type="nucleotide sequence ID" value="NZ_JAFMYV010000003.1"/>
</dbReference>
<dbReference type="InterPro" id="IPR024775">
    <property type="entry name" value="DinB-like"/>
</dbReference>
<reference evidence="2" key="1">
    <citation type="submission" date="2021-03" db="EMBL/GenBank/DDBJ databases">
        <title>Fibrella sp. HMF5335 genome sequencing and assembly.</title>
        <authorList>
            <person name="Kang H."/>
            <person name="Kim H."/>
            <person name="Bae S."/>
            <person name="Joh K."/>
        </authorList>
    </citation>
    <scope>NUCLEOTIDE SEQUENCE</scope>
    <source>
        <strain evidence="2">HMF5335</strain>
    </source>
</reference>
<feature type="domain" description="DinB-like" evidence="1">
    <location>
        <begin position="14"/>
        <end position="168"/>
    </location>
</feature>
<gene>
    <name evidence="2" type="ORF">J2I47_07160</name>
</gene>
<dbReference type="Proteomes" id="UP000664034">
    <property type="component" value="Unassembled WGS sequence"/>
</dbReference>
<dbReference type="InterPro" id="IPR034660">
    <property type="entry name" value="DinB/YfiT-like"/>
</dbReference>
<dbReference type="Pfam" id="PF12867">
    <property type="entry name" value="DinB_2"/>
    <property type="match status" value="1"/>
</dbReference>
<dbReference type="SUPFAM" id="SSF109854">
    <property type="entry name" value="DinB/YfiT-like putative metalloenzymes"/>
    <property type="match status" value="1"/>
</dbReference>